<gene>
    <name evidence="1" type="ORF">H1P_6720004</name>
</gene>
<evidence type="ECO:0000313" key="2">
    <source>
        <dbReference type="Proteomes" id="UP000320055"/>
    </source>
</evidence>
<dbReference type="RefSeq" id="WP_144876426.1">
    <property type="nucleotide sequence ID" value="NZ_LR214404.1"/>
</dbReference>
<name>A0A563W393_9CYAN</name>
<accession>A0A563W393</accession>
<evidence type="ECO:0000313" key="1">
    <source>
        <dbReference type="EMBL" id="VEP18013.1"/>
    </source>
</evidence>
<proteinExistence type="predicted"/>
<keyword evidence="2" id="KW-1185">Reference proteome</keyword>
<reference evidence="1 2" key="1">
    <citation type="submission" date="2019-01" db="EMBL/GenBank/DDBJ databases">
        <authorList>
            <person name="Brito A."/>
        </authorList>
    </citation>
    <scope>NUCLEOTIDE SEQUENCE [LARGE SCALE GENOMIC DNA]</scope>
    <source>
        <strain evidence="1">1</strain>
    </source>
</reference>
<protein>
    <submittedName>
        <fullName evidence="1">Uncharacterized protein</fullName>
    </submittedName>
</protein>
<organism evidence="1 2">
    <name type="scientific">Hyella patelloides LEGE 07179</name>
    <dbReference type="NCBI Taxonomy" id="945734"/>
    <lineage>
        <taxon>Bacteria</taxon>
        <taxon>Bacillati</taxon>
        <taxon>Cyanobacteriota</taxon>
        <taxon>Cyanophyceae</taxon>
        <taxon>Pleurocapsales</taxon>
        <taxon>Hyellaceae</taxon>
        <taxon>Hyella</taxon>
    </lineage>
</organism>
<dbReference type="Proteomes" id="UP000320055">
    <property type="component" value="Unassembled WGS sequence"/>
</dbReference>
<sequence length="90" mass="9969">MPNHRSNERPVLSIALVTGEEIESLGLPVLKVCATRENNYMILSGQNHLENALNESLQHLEEPNSTVLFLAVEVVPAAQRRRRVRGGDVA</sequence>
<dbReference type="EMBL" id="CAACVJ010000637">
    <property type="protein sequence ID" value="VEP18013.1"/>
    <property type="molecule type" value="Genomic_DNA"/>
</dbReference>
<dbReference type="AlphaFoldDB" id="A0A563W393"/>